<name>A0AAD4QWU2_9BILA</name>
<proteinExistence type="predicted"/>
<reference evidence="2" key="1">
    <citation type="submission" date="2022-01" db="EMBL/GenBank/DDBJ databases">
        <title>Genome Sequence Resource for Two Populations of Ditylenchus destructor, the Migratory Endoparasitic Phytonematode.</title>
        <authorList>
            <person name="Zhang H."/>
            <person name="Lin R."/>
            <person name="Xie B."/>
        </authorList>
    </citation>
    <scope>NUCLEOTIDE SEQUENCE</scope>
    <source>
        <strain evidence="2">BazhouSP</strain>
    </source>
</reference>
<feature type="region of interest" description="Disordered" evidence="1">
    <location>
        <begin position="390"/>
        <end position="430"/>
    </location>
</feature>
<protein>
    <recommendedName>
        <fullName evidence="4">C2H2-type domain-containing protein</fullName>
    </recommendedName>
</protein>
<sequence length="430" mass="48080">MAQTPFFCDECHMGLDEWNVRNHISAMHLNYFPYKCFACKGKGINYETLSAELMYEHSSTVHVGAVPDVRLFMDREGELNAAVDNCRRPTAEQVSLTDSKHAIRQVFISLADTLTDTRNDAIENEVTSTEIKQENDSVEVHESPNNDNIGEDTELNEIESPILQIPSTEPAAIVETQQNAYDPITTSDNTSAMNAVPLAKPEPPESVSTVPIGLQLEARLSSYVPIDDEAQHNSVVIPTGRASRISRRKRNNVSSNSIESPERSFEYVLFDFRVRILSATSTYSFSYETLSIASGEDEGSNFDRSTVTSGSLNTTTGSKRRKSASAFKDQTEDDLQAVLERICKAAKSRFEYNPNTTVEKLTSFANELENREKWGNQLAMDPTAVKNRERARKNRAEISNTEKVENVPKKKRFETSPRGCRGSEKACEHA</sequence>
<gene>
    <name evidence="2" type="ORF">DdX_19965</name>
</gene>
<keyword evidence="3" id="KW-1185">Reference proteome</keyword>
<dbReference type="EMBL" id="JAKKPZ010000477">
    <property type="protein sequence ID" value="KAI1694706.1"/>
    <property type="molecule type" value="Genomic_DNA"/>
</dbReference>
<comment type="caution">
    <text evidence="2">The sequence shown here is derived from an EMBL/GenBank/DDBJ whole genome shotgun (WGS) entry which is preliminary data.</text>
</comment>
<feature type="compositionally biased region" description="Polar residues" evidence="1">
    <location>
        <begin position="302"/>
        <end position="317"/>
    </location>
</feature>
<dbReference type="Proteomes" id="UP001201812">
    <property type="component" value="Unassembled WGS sequence"/>
</dbReference>
<feature type="compositionally biased region" description="Basic and acidic residues" evidence="1">
    <location>
        <begin position="394"/>
        <end position="408"/>
    </location>
</feature>
<evidence type="ECO:0008006" key="4">
    <source>
        <dbReference type="Google" id="ProtNLM"/>
    </source>
</evidence>
<dbReference type="AlphaFoldDB" id="A0AAD4QWU2"/>
<accession>A0AAD4QWU2</accession>
<feature type="region of interest" description="Disordered" evidence="1">
    <location>
        <begin position="297"/>
        <end position="328"/>
    </location>
</feature>
<evidence type="ECO:0000256" key="1">
    <source>
        <dbReference type="SAM" id="MobiDB-lite"/>
    </source>
</evidence>
<feature type="compositionally biased region" description="Basic and acidic residues" evidence="1">
    <location>
        <begin position="421"/>
        <end position="430"/>
    </location>
</feature>
<evidence type="ECO:0000313" key="3">
    <source>
        <dbReference type="Proteomes" id="UP001201812"/>
    </source>
</evidence>
<evidence type="ECO:0000313" key="2">
    <source>
        <dbReference type="EMBL" id="KAI1694706.1"/>
    </source>
</evidence>
<organism evidence="2 3">
    <name type="scientific">Ditylenchus destructor</name>
    <dbReference type="NCBI Taxonomy" id="166010"/>
    <lineage>
        <taxon>Eukaryota</taxon>
        <taxon>Metazoa</taxon>
        <taxon>Ecdysozoa</taxon>
        <taxon>Nematoda</taxon>
        <taxon>Chromadorea</taxon>
        <taxon>Rhabditida</taxon>
        <taxon>Tylenchina</taxon>
        <taxon>Tylenchomorpha</taxon>
        <taxon>Sphaerularioidea</taxon>
        <taxon>Anguinidae</taxon>
        <taxon>Anguininae</taxon>
        <taxon>Ditylenchus</taxon>
    </lineage>
</organism>